<evidence type="ECO:0000313" key="4">
    <source>
        <dbReference type="Proteomes" id="UP001071230"/>
    </source>
</evidence>
<evidence type="ECO:0000313" key="3">
    <source>
        <dbReference type="EMBL" id="CEJ08652.1"/>
    </source>
</evidence>
<dbReference type="GO" id="GO:0004803">
    <property type="term" value="F:transposase activity"/>
    <property type="evidence" value="ECO:0007669"/>
    <property type="project" value="InterPro"/>
</dbReference>
<keyword evidence="4" id="KW-1185">Reference proteome</keyword>
<evidence type="ECO:0000313" key="2">
    <source>
        <dbReference type="EMBL" id="CAA7600804.1"/>
    </source>
</evidence>
<dbReference type="GO" id="GO:0006313">
    <property type="term" value="P:DNA transposition"/>
    <property type="evidence" value="ECO:0007669"/>
    <property type="project" value="InterPro"/>
</dbReference>
<dbReference type="InterPro" id="IPR047654">
    <property type="entry name" value="IS1634_transpos"/>
</dbReference>
<dbReference type="Pfam" id="PF01609">
    <property type="entry name" value="DDE_Tnp_1"/>
    <property type="match status" value="1"/>
</dbReference>
<dbReference type="NCBIfam" id="NF033559">
    <property type="entry name" value="transpos_IS1634"/>
    <property type="match status" value="1"/>
</dbReference>
<feature type="domain" description="Transposase IS4-like" evidence="1">
    <location>
        <begin position="174"/>
        <end position="494"/>
    </location>
</feature>
<dbReference type="PANTHER" id="PTHR34614:SF2">
    <property type="entry name" value="TRANSPOSASE IS4-LIKE DOMAIN-CONTAINING PROTEIN"/>
    <property type="match status" value="1"/>
</dbReference>
<gene>
    <name evidence="2" type="ORF">DEACI_1457</name>
    <name evidence="3" type="ORF">DEACI_3131</name>
</gene>
<dbReference type="KEGG" id="aacx:DEACI_1457"/>
<dbReference type="AlphaFoldDB" id="A0A8S0WMV0"/>
<accession>A0A8S0WMV0</accession>
<dbReference type="PANTHER" id="PTHR34614">
    <property type="match status" value="1"/>
</dbReference>
<dbReference type="RefSeq" id="WP_240984417.1">
    <property type="nucleotide sequence ID" value="NZ_CDGJ01000085.1"/>
</dbReference>
<proteinExistence type="predicted"/>
<reference evidence="2" key="2">
    <citation type="submission" date="2020-01" db="EMBL/GenBank/DDBJ databases">
        <authorList>
            <person name="Hornung B."/>
        </authorList>
    </citation>
    <scope>NUCLEOTIDE SEQUENCE</scope>
    <source>
        <strain evidence="2">PacBioINE</strain>
    </source>
</reference>
<evidence type="ECO:0000259" key="1">
    <source>
        <dbReference type="Pfam" id="PF01609"/>
    </source>
</evidence>
<dbReference type="GO" id="GO:0003677">
    <property type="term" value="F:DNA binding"/>
    <property type="evidence" value="ECO:0007669"/>
    <property type="project" value="InterPro"/>
</dbReference>
<dbReference type="Proteomes" id="UP000836597">
    <property type="component" value="Chromosome"/>
</dbReference>
<name>A0A8S0WMV0_9FIRM</name>
<dbReference type="InterPro" id="IPR002559">
    <property type="entry name" value="Transposase_11"/>
</dbReference>
<reference evidence="3" key="1">
    <citation type="submission" date="2014-11" db="EMBL/GenBank/DDBJ databases">
        <authorList>
            <person name="Hornung B.V."/>
        </authorList>
    </citation>
    <scope>NUCLEOTIDE SEQUENCE</scope>
    <source>
        <strain evidence="3">INE</strain>
    </source>
</reference>
<protein>
    <submittedName>
        <fullName evidence="2">Transposase, IS4-like</fullName>
    </submittedName>
    <submittedName>
        <fullName evidence="3">Transposase-like protein</fullName>
    </submittedName>
</protein>
<dbReference type="EMBL" id="LR746496">
    <property type="protein sequence ID" value="CAA7600804.1"/>
    <property type="molecule type" value="Genomic_DNA"/>
</dbReference>
<dbReference type="EMBL" id="CDGJ01000085">
    <property type="protein sequence ID" value="CEJ08652.1"/>
    <property type="molecule type" value="Genomic_DNA"/>
</dbReference>
<sequence>MATIIKKKKKNQWYYYLVESARVDGKPRIVHQQYLGRAEEIAKKCSQSTEMAPAKYSIRLDFRAVCALYEIAKELKVVEMIDSYANKRNQDLSIGTYMLIAAINRAVAPASKVQMADWYAKTMLKKLIPAEKRMLSSQRFWDNMGLLSEDAIEKFEDAFTERIVKRYNLATDCLIYDATNFFTYIDTKSESELAQRGHSKEKRFDLKIVGLAMMVTPDFNVPLFHEVYPGNRADATEFDSALTKLKGRFARICGAPCNVTLVFDKGNNSEPNIERVFEKNSSFHVVGSLKGSEHKDLLDIPKKQFKQVSEQRYPGVTAFRCRRQAYGKEMTVLVTHNPELLRGQTQGIMNNIEKCTLKLGELQRSLLKRSTGEVTKGRKPTVSSVERRVSDILRPEFMADVFDVELTTGSDGVHLDFAFNNDKLRHIQEHFLGKTILFTDNHHWTDERIVAAYRSQYHIEDDFKQMKNTKFLGLRPIYHWTDQKIRVHAFYCVLALRLCCLLQRTLHENGITVSMNKMLSSLSEIQQIITIYPKLGASKKDRESFSLDKMEPEQKKMLEVLNVNQYALRG</sequence>
<dbReference type="Proteomes" id="UP001071230">
    <property type="component" value="Unassembled WGS sequence"/>
</dbReference>
<organism evidence="2">
    <name type="scientific">Acididesulfobacillus acetoxydans</name>
    <dbReference type="NCBI Taxonomy" id="1561005"/>
    <lineage>
        <taxon>Bacteria</taxon>
        <taxon>Bacillati</taxon>
        <taxon>Bacillota</taxon>
        <taxon>Clostridia</taxon>
        <taxon>Eubacteriales</taxon>
        <taxon>Peptococcaceae</taxon>
        <taxon>Acididesulfobacillus</taxon>
    </lineage>
</organism>